<evidence type="ECO:0000256" key="8">
    <source>
        <dbReference type="SAM" id="Phobius"/>
    </source>
</evidence>
<sequence length="341" mass="37517">RHSFYHDSGLGLFYSGLTDKKNSMTMMQIVMINFAVIAIQWACLATAGRMKMFPTMVFVFCWSTVVYDPVVYWVWSSNGWLHNMSVLDYAGGSVVHVSAGVAALVLAIKVGKRQDFDQVPLVNHSPPWIYIGTALLWFGWMGFNAGSASSANERAVSARGLKFSSIASVLERLRTGYDYPWIRFVQPGFGIIYGLLAGVVCFYAARYLKKCRIDDTLDVTGVHGVGGALGMILTGIFAQYRVTSLDVSGVVTAGWVDQIWKQVPVQLAAIGAVGIWSATWSVIFISVMNQFPSLRLRASPEAELRGLDDAEVGEWSSMYLLQSEEGGTVHPTHDLESLKSE</sequence>
<reference evidence="10 11" key="1">
    <citation type="submission" date="2016-07" db="EMBL/GenBank/DDBJ databases">
        <title>Pervasive Adenine N6-methylation of Active Genes in Fungi.</title>
        <authorList>
            <consortium name="DOE Joint Genome Institute"/>
            <person name="Mondo S.J."/>
            <person name="Dannebaum R.O."/>
            <person name="Kuo R.C."/>
            <person name="Labutti K."/>
            <person name="Haridas S."/>
            <person name="Kuo A."/>
            <person name="Salamov A."/>
            <person name="Ahrendt S.R."/>
            <person name="Lipzen A."/>
            <person name="Sullivan W."/>
            <person name="Andreopoulos W.B."/>
            <person name="Clum A."/>
            <person name="Lindquist E."/>
            <person name="Daum C."/>
            <person name="Ramamoorthy G.K."/>
            <person name="Gryganskyi A."/>
            <person name="Culley D."/>
            <person name="Magnuson J.K."/>
            <person name="James T.Y."/>
            <person name="O'Malley M.A."/>
            <person name="Stajich J.E."/>
            <person name="Spatafora J.W."/>
            <person name="Visel A."/>
            <person name="Grigoriev I.V."/>
        </authorList>
    </citation>
    <scope>NUCLEOTIDE SEQUENCE [LARGE SCALE GENOMIC DNA]</scope>
    <source>
        <strain evidence="10 11">JEL800</strain>
    </source>
</reference>
<evidence type="ECO:0000256" key="3">
    <source>
        <dbReference type="ARBA" id="ARBA00022448"/>
    </source>
</evidence>
<accession>A0A1Y2CQW4</accession>
<dbReference type="InterPro" id="IPR001905">
    <property type="entry name" value="Ammonium_transpt"/>
</dbReference>
<comment type="caution">
    <text evidence="10">The sequence shown here is derived from an EMBL/GenBank/DDBJ whole genome shotgun (WGS) entry which is preliminary data.</text>
</comment>
<evidence type="ECO:0000313" key="11">
    <source>
        <dbReference type="Proteomes" id="UP000193642"/>
    </source>
</evidence>
<comment type="similarity">
    <text evidence="2">Belongs to the ammonia transporter channel (TC 1.A.11.2) family.</text>
</comment>
<dbReference type="GO" id="GO:0005886">
    <property type="term" value="C:plasma membrane"/>
    <property type="evidence" value="ECO:0007669"/>
    <property type="project" value="TreeGrafter"/>
</dbReference>
<proteinExistence type="inferred from homology"/>
<feature type="transmembrane region" description="Helical" evidence="8">
    <location>
        <begin position="87"/>
        <end position="108"/>
    </location>
</feature>
<dbReference type="Pfam" id="PF00909">
    <property type="entry name" value="Ammonium_transp"/>
    <property type="match status" value="2"/>
</dbReference>
<comment type="subcellular location">
    <subcellularLocation>
        <location evidence="1">Membrane</location>
        <topology evidence="1">Multi-pass membrane protein</topology>
    </subcellularLocation>
</comment>
<evidence type="ECO:0000259" key="9">
    <source>
        <dbReference type="Pfam" id="PF00909"/>
    </source>
</evidence>
<keyword evidence="5 8" id="KW-1133">Transmembrane helix</keyword>
<dbReference type="GO" id="GO:0008519">
    <property type="term" value="F:ammonium channel activity"/>
    <property type="evidence" value="ECO:0007669"/>
    <property type="project" value="InterPro"/>
</dbReference>
<dbReference type="EMBL" id="MCGO01000011">
    <property type="protein sequence ID" value="ORY48745.1"/>
    <property type="molecule type" value="Genomic_DNA"/>
</dbReference>
<evidence type="ECO:0000256" key="7">
    <source>
        <dbReference type="ARBA" id="ARBA00023177"/>
    </source>
</evidence>
<organism evidence="10 11">
    <name type="scientific">Rhizoclosmatium globosum</name>
    <dbReference type="NCBI Taxonomy" id="329046"/>
    <lineage>
        <taxon>Eukaryota</taxon>
        <taxon>Fungi</taxon>
        <taxon>Fungi incertae sedis</taxon>
        <taxon>Chytridiomycota</taxon>
        <taxon>Chytridiomycota incertae sedis</taxon>
        <taxon>Chytridiomycetes</taxon>
        <taxon>Chytridiales</taxon>
        <taxon>Chytriomycetaceae</taxon>
        <taxon>Rhizoclosmatium</taxon>
    </lineage>
</organism>
<feature type="transmembrane region" description="Helical" evidence="8">
    <location>
        <begin position="25"/>
        <end position="44"/>
    </location>
</feature>
<dbReference type="PANTHER" id="PTHR43029:SF10">
    <property type="entry name" value="AMMONIUM TRANSPORTER MEP2"/>
    <property type="match status" value="1"/>
</dbReference>
<evidence type="ECO:0000256" key="6">
    <source>
        <dbReference type="ARBA" id="ARBA00023136"/>
    </source>
</evidence>
<keyword evidence="4 8" id="KW-0812">Transmembrane</keyword>
<dbReference type="Gene3D" id="1.10.3430.10">
    <property type="entry name" value="Ammonium transporter AmtB like domains"/>
    <property type="match status" value="2"/>
</dbReference>
<feature type="transmembrane region" description="Helical" evidence="8">
    <location>
        <begin position="56"/>
        <end position="75"/>
    </location>
</feature>
<keyword evidence="11" id="KW-1185">Reference proteome</keyword>
<dbReference type="SUPFAM" id="SSF111352">
    <property type="entry name" value="Ammonium transporter"/>
    <property type="match status" value="1"/>
</dbReference>
<gene>
    <name evidence="10" type="ORF">BCR33DRAFT_714467</name>
</gene>
<feature type="domain" description="Ammonium transporter AmtB-like" evidence="9">
    <location>
        <begin position="183"/>
        <end position="314"/>
    </location>
</feature>
<evidence type="ECO:0000313" key="10">
    <source>
        <dbReference type="EMBL" id="ORY48745.1"/>
    </source>
</evidence>
<name>A0A1Y2CQW4_9FUNG</name>
<dbReference type="InterPro" id="IPR024041">
    <property type="entry name" value="NH4_transpt_AmtB-like_dom"/>
</dbReference>
<dbReference type="OrthoDB" id="534912at2759"/>
<feature type="transmembrane region" description="Helical" evidence="8">
    <location>
        <begin position="184"/>
        <end position="205"/>
    </location>
</feature>
<keyword evidence="3" id="KW-0813">Transport</keyword>
<evidence type="ECO:0000256" key="5">
    <source>
        <dbReference type="ARBA" id="ARBA00022989"/>
    </source>
</evidence>
<dbReference type="PANTHER" id="PTHR43029">
    <property type="entry name" value="AMMONIUM TRANSPORTER MEP2"/>
    <property type="match status" value="1"/>
</dbReference>
<dbReference type="InterPro" id="IPR029020">
    <property type="entry name" value="Ammonium/urea_transptr"/>
</dbReference>
<dbReference type="STRING" id="329046.A0A1Y2CQW4"/>
<dbReference type="AlphaFoldDB" id="A0A1Y2CQW4"/>
<protein>
    <submittedName>
        <fullName evidence="10">Rh-like protein/ammonium transporter</fullName>
    </submittedName>
</protein>
<dbReference type="Proteomes" id="UP000193642">
    <property type="component" value="Unassembled WGS sequence"/>
</dbReference>
<keyword evidence="6 8" id="KW-0472">Membrane</keyword>
<feature type="transmembrane region" description="Helical" evidence="8">
    <location>
        <begin position="217"/>
        <end position="238"/>
    </location>
</feature>
<feature type="transmembrane region" description="Helical" evidence="8">
    <location>
        <begin position="265"/>
        <end position="287"/>
    </location>
</feature>
<keyword evidence="7" id="KW-0924">Ammonia transport</keyword>
<feature type="non-terminal residue" evidence="10">
    <location>
        <position position="1"/>
    </location>
</feature>
<feature type="domain" description="Ammonium transporter AmtB-like" evidence="9">
    <location>
        <begin position="34"/>
        <end position="157"/>
    </location>
</feature>
<evidence type="ECO:0000256" key="1">
    <source>
        <dbReference type="ARBA" id="ARBA00004141"/>
    </source>
</evidence>
<feature type="transmembrane region" description="Helical" evidence="8">
    <location>
        <begin position="128"/>
        <end position="146"/>
    </location>
</feature>
<evidence type="ECO:0000256" key="2">
    <source>
        <dbReference type="ARBA" id="ARBA00005887"/>
    </source>
</evidence>
<evidence type="ECO:0000256" key="4">
    <source>
        <dbReference type="ARBA" id="ARBA00022692"/>
    </source>
</evidence>